<evidence type="ECO:0000313" key="1">
    <source>
        <dbReference type="EMBL" id="NMF97100.1"/>
    </source>
</evidence>
<protein>
    <submittedName>
        <fullName evidence="1">Redoxin domain-containing protein</fullName>
    </submittedName>
</protein>
<name>A0ABX1ND24_9RHOO</name>
<dbReference type="RefSeq" id="WP_169138855.1">
    <property type="nucleotide sequence ID" value="NZ_WTVS01000010.1"/>
</dbReference>
<dbReference type="Gene3D" id="3.40.30.10">
    <property type="entry name" value="Glutaredoxin"/>
    <property type="match status" value="1"/>
</dbReference>
<evidence type="ECO:0000313" key="2">
    <source>
        <dbReference type="Proteomes" id="UP000634522"/>
    </source>
</evidence>
<sequence>MNGRGGVGIAAGIGVGMRAWARRLAWPALALALVAGMPARAADLAALSAAPVAVQLAAGSPAVVVLWTPGCMACRKSLAEIERFVAMAAKDGVAVRTVVPAGVYDDARAMLAQRGLTLSVVTDENRLDPLTLRILLDNPLAYAVDRDGKIVATRGGLLGVWVLEGLAHAAKGGEPAEAAVSR</sequence>
<keyword evidence="2" id="KW-1185">Reference proteome</keyword>
<dbReference type="Proteomes" id="UP000634522">
    <property type="component" value="Unassembled WGS sequence"/>
</dbReference>
<organism evidence="1 2">
    <name type="scientific">Aromatoleum toluolicum</name>
    <dbReference type="NCBI Taxonomy" id="90060"/>
    <lineage>
        <taxon>Bacteria</taxon>
        <taxon>Pseudomonadati</taxon>
        <taxon>Pseudomonadota</taxon>
        <taxon>Betaproteobacteria</taxon>
        <taxon>Rhodocyclales</taxon>
        <taxon>Rhodocyclaceae</taxon>
        <taxon>Aromatoleum</taxon>
    </lineage>
</organism>
<accession>A0ABX1ND24</accession>
<comment type="caution">
    <text evidence="1">The sequence shown here is derived from an EMBL/GenBank/DDBJ whole genome shotgun (WGS) entry which is preliminary data.</text>
</comment>
<dbReference type="InterPro" id="IPR036249">
    <property type="entry name" value="Thioredoxin-like_sf"/>
</dbReference>
<reference evidence="1 2" key="1">
    <citation type="submission" date="2019-12" db="EMBL/GenBank/DDBJ databases">
        <title>Comparative genomics gives insights into the taxonomy of the Azoarcus-Aromatoleum group and reveals separate origins of nif in the plant-associated Azoarcus and non-plant-associated Aromatoleum sub-groups.</title>
        <authorList>
            <person name="Lafos M."/>
            <person name="Maluk M."/>
            <person name="Batista M."/>
            <person name="Junghare M."/>
            <person name="Carmona M."/>
            <person name="Faoro H."/>
            <person name="Cruz L.M."/>
            <person name="Battistoni F."/>
            <person name="De Souza E."/>
            <person name="Pedrosa F."/>
            <person name="Chen W.-M."/>
            <person name="Poole P.S."/>
            <person name="Dixon R.A."/>
            <person name="James E.K."/>
        </authorList>
    </citation>
    <scope>NUCLEOTIDE SEQUENCE [LARGE SCALE GENOMIC DNA]</scope>
    <source>
        <strain evidence="1 2">T</strain>
    </source>
</reference>
<dbReference type="EMBL" id="WTVS01000010">
    <property type="protein sequence ID" value="NMF97100.1"/>
    <property type="molecule type" value="Genomic_DNA"/>
</dbReference>
<gene>
    <name evidence="1" type="ORF">GPA27_06835</name>
</gene>
<proteinExistence type="predicted"/>
<dbReference type="SUPFAM" id="SSF52833">
    <property type="entry name" value="Thioredoxin-like"/>
    <property type="match status" value="1"/>
</dbReference>